<dbReference type="NCBIfam" id="TIGR00229">
    <property type="entry name" value="sensory_box"/>
    <property type="match status" value="2"/>
</dbReference>
<dbReference type="Pfam" id="PF00990">
    <property type="entry name" value="GGDEF"/>
    <property type="match status" value="1"/>
</dbReference>
<dbReference type="PROSITE" id="PS50113">
    <property type="entry name" value="PAC"/>
    <property type="match status" value="1"/>
</dbReference>
<dbReference type="Gene3D" id="3.30.450.20">
    <property type="entry name" value="PAS domain"/>
    <property type="match status" value="2"/>
</dbReference>
<dbReference type="InterPro" id="IPR052155">
    <property type="entry name" value="Biofilm_reg_signaling"/>
</dbReference>
<dbReference type="InterPro" id="IPR043128">
    <property type="entry name" value="Rev_trsase/Diguanyl_cyclase"/>
</dbReference>
<sequence>MKLIEILNNYSIVFLTLIIIIISACIIILTFNLYNRLKSRKETTRATVELNKITNNIRAGLVHFILEDDCRIIYASKGFYELLGYDEAEDVSKKTVTLSQYVDVKDKYFYRNIREQLSNEMIRCEIRMITKSGAILYGLMYGSSTTGHDGKHTISVVLVDITEQKQMQELILLEGERYRIAAELSKDVLFEYHIRNDEMIYNERMKDLFGISTNQPDFIKNYTMRRDIIHPDDWGIFLELCQELAEGKSIIEAEFRMKDRLGEFIWCQLMGKTIFDDDKRPIRVIGKLVNVDAQKRELEALEFKATRDPLTGVYNKEVTIKKIDKFISGNKNGKHMLMFIDFDNFKSINDTYGHLQGDKVLSFVISKIKSIFSEGEIIGRIGGDEFVVFSGNIKDIEDVMYRAEILRNALDTTYVSNMKTIPISGSIGIAIYPEAGLHYEQLMDRADQALYRVKEQGKNNFMLYTPTT</sequence>
<dbReference type="RefSeq" id="WP_228352051.1">
    <property type="nucleotide sequence ID" value="NZ_JACEGA010000001.1"/>
</dbReference>
<dbReference type="InterPro" id="IPR013655">
    <property type="entry name" value="PAS_fold_3"/>
</dbReference>
<dbReference type="NCBIfam" id="TIGR00254">
    <property type="entry name" value="GGDEF"/>
    <property type="match status" value="1"/>
</dbReference>
<keyword evidence="5" id="KW-1185">Reference proteome</keyword>
<comment type="caution">
    <text evidence="4">The sequence shown here is derived from an EMBL/GenBank/DDBJ whole genome shotgun (WGS) entry which is preliminary data.</text>
</comment>
<dbReference type="PANTHER" id="PTHR44757">
    <property type="entry name" value="DIGUANYLATE CYCLASE DGCP"/>
    <property type="match status" value="1"/>
</dbReference>
<dbReference type="Pfam" id="PF13426">
    <property type="entry name" value="PAS_9"/>
    <property type="match status" value="1"/>
</dbReference>
<dbReference type="InterPro" id="IPR000160">
    <property type="entry name" value="GGDEF_dom"/>
</dbReference>
<accession>A0A839JY51</accession>
<dbReference type="CDD" id="cd01949">
    <property type="entry name" value="GGDEF"/>
    <property type="match status" value="1"/>
</dbReference>
<dbReference type="SMART" id="SM00267">
    <property type="entry name" value="GGDEF"/>
    <property type="match status" value="1"/>
</dbReference>
<dbReference type="SMART" id="SM00086">
    <property type="entry name" value="PAC"/>
    <property type="match status" value="2"/>
</dbReference>
<dbReference type="InterPro" id="IPR001610">
    <property type="entry name" value="PAC"/>
</dbReference>
<dbReference type="InterPro" id="IPR000700">
    <property type="entry name" value="PAS-assoc_C"/>
</dbReference>
<name>A0A839JY51_9FIRM</name>
<dbReference type="Gene3D" id="3.30.70.270">
    <property type="match status" value="1"/>
</dbReference>
<dbReference type="SUPFAM" id="SSF55785">
    <property type="entry name" value="PYP-like sensor domain (PAS domain)"/>
    <property type="match status" value="2"/>
</dbReference>
<keyword evidence="1" id="KW-1133">Transmembrane helix</keyword>
<dbReference type="SUPFAM" id="SSF55073">
    <property type="entry name" value="Nucleotide cyclase"/>
    <property type="match status" value="1"/>
</dbReference>
<dbReference type="PROSITE" id="PS51257">
    <property type="entry name" value="PROKAR_LIPOPROTEIN"/>
    <property type="match status" value="1"/>
</dbReference>
<dbReference type="PANTHER" id="PTHR44757:SF2">
    <property type="entry name" value="BIOFILM ARCHITECTURE MAINTENANCE PROTEIN MBAA"/>
    <property type="match status" value="1"/>
</dbReference>
<dbReference type="Proteomes" id="UP000574276">
    <property type="component" value="Unassembled WGS sequence"/>
</dbReference>
<feature type="domain" description="PAC" evidence="2">
    <location>
        <begin position="251"/>
        <end position="303"/>
    </location>
</feature>
<organism evidence="4 5">
    <name type="scientific">Variimorphobacter saccharofermentans</name>
    <dbReference type="NCBI Taxonomy" id="2755051"/>
    <lineage>
        <taxon>Bacteria</taxon>
        <taxon>Bacillati</taxon>
        <taxon>Bacillota</taxon>
        <taxon>Clostridia</taxon>
        <taxon>Lachnospirales</taxon>
        <taxon>Lachnospiraceae</taxon>
        <taxon>Variimorphobacter</taxon>
    </lineage>
</organism>
<dbReference type="AlphaFoldDB" id="A0A839JY51"/>
<dbReference type="EMBL" id="JACEGA010000001">
    <property type="protein sequence ID" value="MBB2182326.1"/>
    <property type="molecule type" value="Genomic_DNA"/>
</dbReference>
<evidence type="ECO:0000313" key="5">
    <source>
        <dbReference type="Proteomes" id="UP000574276"/>
    </source>
</evidence>
<evidence type="ECO:0000259" key="2">
    <source>
        <dbReference type="PROSITE" id="PS50113"/>
    </source>
</evidence>
<dbReference type="CDD" id="cd00130">
    <property type="entry name" value="PAS"/>
    <property type="match status" value="2"/>
</dbReference>
<dbReference type="InterPro" id="IPR035965">
    <property type="entry name" value="PAS-like_dom_sf"/>
</dbReference>
<dbReference type="InterPro" id="IPR000014">
    <property type="entry name" value="PAS"/>
</dbReference>
<evidence type="ECO:0000256" key="1">
    <source>
        <dbReference type="SAM" id="Phobius"/>
    </source>
</evidence>
<proteinExistence type="predicted"/>
<evidence type="ECO:0000313" key="4">
    <source>
        <dbReference type="EMBL" id="MBB2182326.1"/>
    </source>
</evidence>
<dbReference type="Pfam" id="PF08447">
    <property type="entry name" value="PAS_3"/>
    <property type="match status" value="1"/>
</dbReference>
<gene>
    <name evidence="4" type="ORF">H0486_05490</name>
</gene>
<protein>
    <submittedName>
        <fullName evidence="4">Diguanylate cyclase</fullName>
    </submittedName>
</protein>
<dbReference type="InterPro" id="IPR029787">
    <property type="entry name" value="Nucleotide_cyclase"/>
</dbReference>
<keyword evidence="1" id="KW-0812">Transmembrane</keyword>
<keyword evidence="1" id="KW-0472">Membrane</keyword>
<reference evidence="4 5" key="1">
    <citation type="submission" date="2020-07" db="EMBL/GenBank/DDBJ databases">
        <title>Characterization and genome sequencing of isolate MD1, a novel member within the family Lachnospiraceae.</title>
        <authorList>
            <person name="Rettenmaier R."/>
            <person name="Di Bello L."/>
            <person name="Zinser C."/>
            <person name="Scheitz K."/>
            <person name="Liebl W."/>
            <person name="Zverlov V."/>
        </authorList>
    </citation>
    <scope>NUCLEOTIDE SEQUENCE [LARGE SCALE GENOMIC DNA]</scope>
    <source>
        <strain evidence="4 5">MD1</strain>
    </source>
</reference>
<feature type="transmembrane region" description="Helical" evidence="1">
    <location>
        <begin position="12"/>
        <end position="34"/>
    </location>
</feature>
<feature type="domain" description="GGDEF" evidence="3">
    <location>
        <begin position="333"/>
        <end position="466"/>
    </location>
</feature>
<dbReference type="PROSITE" id="PS50887">
    <property type="entry name" value="GGDEF"/>
    <property type="match status" value="1"/>
</dbReference>
<evidence type="ECO:0000259" key="3">
    <source>
        <dbReference type="PROSITE" id="PS50887"/>
    </source>
</evidence>